<dbReference type="InterPro" id="IPR009813">
    <property type="entry name" value="Uncharacterised_YebG"/>
</dbReference>
<sequence length="123" mass="13682">MAVETKFVVVRKGEEKMTFANKKEADAYDKMLDMADAFTDWLLQSEIEIDEVLAENIALHLAEQKDTVQHILRTSKLPEAETAPADVKADAETAEETPVEDADVAEYTEDAVKTKKVRAIKAA</sequence>
<feature type="compositionally biased region" description="Acidic residues" evidence="1">
    <location>
        <begin position="92"/>
        <end position="103"/>
    </location>
</feature>
<dbReference type="EMBL" id="RAHG01000005">
    <property type="protein sequence ID" value="RJT12743.1"/>
    <property type="molecule type" value="Genomic_DNA"/>
</dbReference>
<keyword evidence="3" id="KW-1185">Reference proteome</keyword>
<dbReference type="Proteomes" id="UP000284119">
    <property type="component" value="Unassembled WGS sequence"/>
</dbReference>
<comment type="caution">
    <text evidence="2">The sequence shown here is derived from an EMBL/GenBank/DDBJ whole genome shotgun (WGS) entry which is preliminary data.</text>
</comment>
<protein>
    <submittedName>
        <fullName evidence="2">DNA damage-inducible SOS regulon protein</fullName>
    </submittedName>
</protein>
<proteinExistence type="predicted"/>
<name>A0ABX9P071_9GAMM</name>
<evidence type="ECO:0000313" key="2">
    <source>
        <dbReference type="EMBL" id="RJT12743.1"/>
    </source>
</evidence>
<dbReference type="Pfam" id="PF07130">
    <property type="entry name" value="YebG"/>
    <property type="match status" value="1"/>
</dbReference>
<dbReference type="Gene3D" id="1.10.10.710">
    <property type="entry name" value="PSPTO_1197 like"/>
    <property type="match status" value="1"/>
</dbReference>
<accession>A0ABX9P071</accession>
<evidence type="ECO:0000313" key="3">
    <source>
        <dbReference type="Proteomes" id="UP000284119"/>
    </source>
</evidence>
<dbReference type="InterPro" id="IPR038627">
    <property type="entry name" value="YebG-like_sf"/>
</dbReference>
<reference evidence="2 3" key="1">
    <citation type="submission" date="2018-09" db="EMBL/GenBank/DDBJ databases">
        <authorList>
            <person name="Le Fleche-Mateos A."/>
        </authorList>
    </citation>
    <scope>NUCLEOTIDE SEQUENCE [LARGE SCALE GENOMIC DNA]</scope>
    <source>
        <strain evidence="2 3">DSM 30078</strain>
    </source>
</reference>
<dbReference type="RefSeq" id="WP_112166203.1">
    <property type="nucleotide sequence ID" value="NZ_JBFUVK010000002.1"/>
</dbReference>
<organism evidence="2 3">
    <name type="scientific">Rahnella inusitata</name>
    <dbReference type="NCBI Taxonomy" id="58169"/>
    <lineage>
        <taxon>Bacteria</taxon>
        <taxon>Pseudomonadati</taxon>
        <taxon>Pseudomonadota</taxon>
        <taxon>Gammaproteobacteria</taxon>
        <taxon>Enterobacterales</taxon>
        <taxon>Yersiniaceae</taxon>
        <taxon>Rahnella</taxon>
    </lineage>
</organism>
<feature type="region of interest" description="Disordered" evidence="1">
    <location>
        <begin position="75"/>
        <end position="103"/>
    </location>
</feature>
<evidence type="ECO:0000256" key="1">
    <source>
        <dbReference type="SAM" id="MobiDB-lite"/>
    </source>
</evidence>
<gene>
    <name evidence="2" type="ORF">D5396_12200</name>
</gene>